<dbReference type="PANTHER" id="PTHR46741:SF4">
    <property type="entry name" value="FINGER FYVE DOMAIN PROTEIN, PUTATIVE (DUF1666)-RELATED"/>
    <property type="match status" value="1"/>
</dbReference>
<keyword evidence="3" id="KW-0689">Ribosomal protein</keyword>
<dbReference type="OrthoDB" id="772197at2759"/>
<dbReference type="STRING" id="3476.A0A2P5AAB7"/>
<keyword evidence="2" id="KW-0812">Transmembrane</keyword>
<organism evidence="3 4">
    <name type="scientific">Parasponia andersonii</name>
    <name type="common">Sponia andersonii</name>
    <dbReference type="NCBI Taxonomy" id="3476"/>
    <lineage>
        <taxon>Eukaryota</taxon>
        <taxon>Viridiplantae</taxon>
        <taxon>Streptophyta</taxon>
        <taxon>Embryophyta</taxon>
        <taxon>Tracheophyta</taxon>
        <taxon>Spermatophyta</taxon>
        <taxon>Magnoliopsida</taxon>
        <taxon>eudicotyledons</taxon>
        <taxon>Gunneridae</taxon>
        <taxon>Pentapetalae</taxon>
        <taxon>rosids</taxon>
        <taxon>fabids</taxon>
        <taxon>Rosales</taxon>
        <taxon>Cannabaceae</taxon>
        <taxon>Parasponia</taxon>
    </lineage>
</organism>
<dbReference type="Proteomes" id="UP000237105">
    <property type="component" value="Unassembled WGS sequence"/>
</dbReference>
<dbReference type="GO" id="GO:0005840">
    <property type="term" value="C:ribosome"/>
    <property type="evidence" value="ECO:0007669"/>
    <property type="project" value="UniProtKB-KW"/>
</dbReference>
<keyword evidence="2" id="KW-1133">Transmembrane helix</keyword>
<keyword evidence="2" id="KW-0472">Membrane</keyword>
<evidence type="ECO:0000313" key="3">
    <source>
        <dbReference type="EMBL" id="PON33454.1"/>
    </source>
</evidence>
<proteinExistence type="predicted"/>
<dbReference type="EMBL" id="JXTB01000728">
    <property type="protein sequence ID" value="PON33454.1"/>
    <property type="molecule type" value="Genomic_DNA"/>
</dbReference>
<sequence length="736" mass="84428">MGTRNFLVLKTLLEFLHKSLLDRAMCGSMFGVIGSIWVFVWGYVFFLLGFITRFILRLQGDNQEIKSADIDDEFREKEAGFHVQKDENEEESNKDSDVVIEKSALASSTNKYKFVCGKDVNGFLEEPKALSFTIQELYMGSNEFSAPDIQIFETQVSSDQDFPVKFSEGVVDLEDEGNDVVNGFCTGEALEKRQEDEVSDLGEDEDPVLESSSSEEKVFHDPKQGNFPETEIFPENSFGFSNGVESFSENYALTSDAEPVSTILSDGSSRIDQDVDSITYEFSRESGGKDVSEGLKPETPPPAPAIDEGNGEGIAFSADHHNDSEDEYIELEPHKHSTQTSFESKYYFEEKHLEEDEEEKNSENDLDFVWEHGDVIEQLKWELKNARTGGLPTIYEEESDSESPKVEDNNINFKPMKIDLKLGYKDRMEEIQKVYRTYAEKMRKLDILNNQAMHAVGFMQLKDPGTKSKQPVQKASVPVVKSLLTRKRSTAIAADPILKYAGTLRKDFELVYVGQVCLSWEILHWQQRKVEELLQCDYVKGSRQYNLVASEFQLFQVLLQRFVEDESFQGPRIQNYVKNRCVIRSLLQVPAIRDDSMKDKQYGMEGNGDSILCQNLANIVVEAMFTFWDFLRKDDKTILNQRVGQKTVTDPADLKLLIEIRKDFLKKERKVKDIQRSGNCVVKKFQKHQEEGRLQHALFMAQVELRLISRVLNMSRLTRDQLIWYLVTVGWEYRNG</sequence>
<reference evidence="4" key="1">
    <citation type="submission" date="2016-06" db="EMBL/GenBank/DDBJ databases">
        <title>Parallel loss of symbiosis genes in relatives of nitrogen-fixing non-legume Parasponia.</title>
        <authorList>
            <person name="Van Velzen R."/>
            <person name="Holmer R."/>
            <person name="Bu F."/>
            <person name="Rutten L."/>
            <person name="Van Zeijl A."/>
            <person name="Liu W."/>
            <person name="Santuari L."/>
            <person name="Cao Q."/>
            <person name="Sharma T."/>
            <person name="Shen D."/>
            <person name="Roswanjaya Y."/>
            <person name="Wardhani T."/>
            <person name="Kalhor M.S."/>
            <person name="Jansen J."/>
            <person name="Van den Hoogen J."/>
            <person name="Gungor B."/>
            <person name="Hartog M."/>
            <person name="Hontelez J."/>
            <person name="Verver J."/>
            <person name="Yang W.-C."/>
            <person name="Schijlen E."/>
            <person name="Repin R."/>
            <person name="Schilthuizen M."/>
            <person name="Schranz E."/>
            <person name="Heidstra R."/>
            <person name="Miyata K."/>
            <person name="Fedorova E."/>
            <person name="Kohlen W."/>
            <person name="Bisseling T."/>
            <person name="Smit S."/>
            <person name="Geurts R."/>
        </authorList>
    </citation>
    <scope>NUCLEOTIDE SEQUENCE [LARGE SCALE GENOMIC DNA]</scope>
    <source>
        <strain evidence="4">cv. WU1-14</strain>
    </source>
</reference>
<protein>
    <submittedName>
        <fullName evidence="3">Ribosomal protein</fullName>
    </submittedName>
</protein>
<evidence type="ECO:0000256" key="1">
    <source>
        <dbReference type="SAM" id="MobiDB-lite"/>
    </source>
</evidence>
<gene>
    <name evidence="3" type="ORF">PanWU01x14_352550</name>
</gene>
<name>A0A2P5AAB7_PARAD</name>
<evidence type="ECO:0000313" key="4">
    <source>
        <dbReference type="Proteomes" id="UP000237105"/>
    </source>
</evidence>
<comment type="caution">
    <text evidence="3">The sequence shown here is derived from an EMBL/GenBank/DDBJ whole genome shotgun (WGS) entry which is preliminary data.</text>
</comment>
<dbReference type="InterPro" id="IPR012870">
    <property type="entry name" value="DUF1666"/>
</dbReference>
<dbReference type="PANTHER" id="PTHR46741">
    <property type="entry name" value="OS09G0413600 PROTEIN"/>
    <property type="match status" value="1"/>
</dbReference>
<feature type="region of interest" description="Disordered" evidence="1">
    <location>
        <begin position="192"/>
        <end position="230"/>
    </location>
</feature>
<feature type="compositionally biased region" description="Basic and acidic residues" evidence="1">
    <location>
        <begin position="214"/>
        <end position="223"/>
    </location>
</feature>
<keyword evidence="4" id="KW-1185">Reference proteome</keyword>
<accession>A0A2P5AAB7</accession>
<feature type="transmembrane region" description="Helical" evidence="2">
    <location>
        <begin position="29"/>
        <end position="56"/>
    </location>
</feature>
<feature type="compositionally biased region" description="Acidic residues" evidence="1">
    <location>
        <begin position="197"/>
        <end position="208"/>
    </location>
</feature>
<dbReference type="AlphaFoldDB" id="A0A2P5AAB7"/>
<evidence type="ECO:0000256" key="2">
    <source>
        <dbReference type="SAM" id="Phobius"/>
    </source>
</evidence>
<dbReference type="Pfam" id="PF07891">
    <property type="entry name" value="DUF1666"/>
    <property type="match status" value="1"/>
</dbReference>
<keyword evidence="3" id="KW-0687">Ribonucleoprotein</keyword>